<feature type="transmembrane region" description="Helical" evidence="1">
    <location>
        <begin position="214"/>
        <end position="231"/>
    </location>
</feature>
<dbReference type="EMBL" id="FUXI01000014">
    <property type="protein sequence ID" value="SJZ76856.1"/>
    <property type="molecule type" value="Genomic_DNA"/>
</dbReference>
<evidence type="ECO:0000313" key="2">
    <source>
        <dbReference type="EMBL" id="SJZ76856.1"/>
    </source>
</evidence>
<keyword evidence="3" id="KW-1185">Reference proteome</keyword>
<proteinExistence type="predicted"/>
<dbReference type="STRING" id="263852.SAMN02745116_01377"/>
<keyword evidence="1" id="KW-1133">Transmembrane helix</keyword>
<gene>
    <name evidence="2" type="ORF">SAMN02745116_01377</name>
</gene>
<dbReference type="OrthoDB" id="1655249at2"/>
<feature type="transmembrane region" description="Helical" evidence="1">
    <location>
        <begin position="189"/>
        <end position="207"/>
    </location>
</feature>
<protein>
    <submittedName>
        <fullName evidence="2">Uncharacterized protein</fullName>
    </submittedName>
</protein>
<evidence type="ECO:0000313" key="3">
    <source>
        <dbReference type="Proteomes" id="UP000190328"/>
    </source>
</evidence>
<feature type="transmembrane region" description="Helical" evidence="1">
    <location>
        <begin position="97"/>
        <end position="115"/>
    </location>
</feature>
<reference evidence="3" key="1">
    <citation type="submission" date="2017-02" db="EMBL/GenBank/DDBJ databases">
        <authorList>
            <person name="Varghese N."/>
            <person name="Submissions S."/>
        </authorList>
    </citation>
    <scope>NUCLEOTIDE SEQUENCE [LARGE SCALE GENOMIC DNA]</scope>
    <source>
        <strain evidence="3">ATCC BAA-1030</strain>
    </source>
</reference>
<feature type="transmembrane region" description="Helical" evidence="1">
    <location>
        <begin position="121"/>
        <end position="142"/>
    </location>
</feature>
<keyword evidence="1" id="KW-0812">Transmembrane</keyword>
<feature type="transmembrane region" description="Helical" evidence="1">
    <location>
        <begin position="154"/>
        <end position="177"/>
    </location>
</feature>
<dbReference type="AlphaFoldDB" id="A0A1T4NCS9"/>
<evidence type="ECO:0000256" key="1">
    <source>
        <dbReference type="SAM" id="Phobius"/>
    </source>
</evidence>
<feature type="transmembrane region" description="Helical" evidence="1">
    <location>
        <begin position="237"/>
        <end position="263"/>
    </location>
</feature>
<organism evidence="2 3">
    <name type="scientific">Pilibacter termitis</name>
    <dbReference type="NCBI Taxonomy" id="263852"/>
    <lineage>
        <taxon>Bacteria</taxon>
        <taxon>Bacillati</taxon>
        <taxon>Bacillota</taxon>
        <taxon>Bacilli</taxon>
        <taxon>Lactobacillales</taxon>
        <taxon>Enterococcaceae</taxon>
        <taxon>Pilibacter</taxon>
    </lineage>
</organism>
<keyword evidence="1" id="KW-0472">Membrane</keyword>
<dbReference type="PANTHER" id="PTHR41307">
    <property type="entry name" value="MEMBRANE PROTEIN-RELATED"/>
    <property type="match status" value="1"/>
</dbReference>
<dbReference type="RefSeq" id="WP_078807312.1">
    <property type="nucleotide sequence ID" value="NZ_FUXI01000014.1"/>
</dbReference>
<accession>A0A1T4NCS9</accession>
<dbReference type="SUPFAM" id="SSF158560">
    <property type="entry name" value="BH3980-like"/>
    <property type="match status" value="1"/>
</dbReference>
<name>A0A1T4NCS9_9ENTE</name>
<dbReference type="PANTHER" id="PTHR41307:SF1">
    <property type="entry name" value="MEMBRANE PROTEIN"/>
    <property type="match status" value="1"/>
</dbReference>
<sequence>MNTKELIQKNDELRKKLNEQNAKYYGDLLLYLRSKSYVKKEELVEETLFEILQDILTAQENEQSAEEYFGKNPEKIANEILEELPNENWLKILKTSGAYYIFFLLTGGIYFGLFTEKTLNFGFLLVGSIAICLLFTWILYLLGKLVYARKKQVFYWVLLAVSCLPIITLFVIGGKFIHFWEVPVSEIVLFYLKIICWTLVLLVTVYTAEKESRLALTLVAVYCFTLATAFIEKIHILSLVSGISIVGSILAAVGIVLFVKLYVKPKKQ</sequence>
<dbReference type="Proteomes" id="UP000190328">
    <property type="component" value="Unassembled WGS sequence"/>
</dbReference>